<evidence type="ECO:0000313" key="1">
    <source>
        <dbReference type="EMBL" id="VAW82301.1"/>
    </source>
</evidence>
<reference evidence="1" key="1">
    <citation type="submission" date="2018-06" db="EMBL/GenBank/DDBJ databases">
        <authorList>
            <person name="Zhirakovskaya E."/>
        </authorList>
    </citation>
    <scope>NUCLEOTIDE SEQUENCE</scope>
</reference>
<protein>
    <submittedName>
        <fullName evidence="1">Uncharacterized protein</fullName>
    </submittedName>
</protein>
<gene>
    <name evidence="1" type="ORF">MNBD_GAMMA13-1330</name>
</gene>
<dbReference type="AlphaFoldDB" id="A0A3B0YS55"/>
<organism evidence="1">
    <name type="scientific">hydrothermal vent metagenome</name>
    <dbReference type="NCBI Taxonomy" id="652676"/>
    <lineage>
        <taxon>unclassified sequences</taxon>
        <taxon>metagenomes</taxon>
        <taxon>ecological metagenomes</taxon>
    </lineage>
</organism>
<dbReference type="EMBL" id="UOFK01000307">
    <property type="protein sequence ID" value="VAW82301.1"/>
    <property type="molecule type" value="Genomic_DNA"/>
</dbReference>
<name>A0A3B0YS55_9ZZZZ</name>
<sequence>MSKQDEMMASIIGKAMLRPELRREILTDPSAALATTKLSVDYQDKLLEGLKEIEAGGLESARLPRKFGTNAWGIGGSIA</sequence>
<accession>A0A3B0YS55</accession>
<proteinExistence type="predicted"/>